<evidence type="ECO:0000256" key="1">
    <source>
        <dbReference type="SAM" id="Coils"/>
    </source>
</evidence>
<keyword evidence="2" id="KW-0812">Transmembrane</keyword>
<sequence>MSELLFGFRNLTNIRDPKRNMFLNLGSFLMDDEYVRKFNPKRYAFYIKFLTGLSNPTTLYKFLYKTNESKIFHQELSNRISKITSGLSKLTPSQRTRVLKNLKILLNDENNKYDSLINALDENTKKYTGGADTYTVKKPNLPMENFIVDVNSVYPIIANVPPKSIDDVVIHTDGTNDNNRIDSTGNIIKTSASRAKNVNDEQILALKKIYNKYKSVSQLSPDRLNITFTDRCIFIGVTFLLRLLSLSLVYWGLNSNLINNFKNAFMYYTLIYILFFVFIIGLVNIIFYYPIFELLGNPSINYMPNILFYFYTHINGYSRLILHIVILLLLLFIPFILSLDDSKRKYVNENMNISYNFKLKDKIYKTISNFSLVIFALTSIVAINY</sequence>
<feature type="transmembrane region" description="Helical" evidence="2">
    <location>
        <begin position="233"/>
        <end position="253"/>
    </location>
</feature>
<dbReference type="AlphaFoldDB" id="A0A6C0CG32"/>
<keyword evidence="1" id="KW-0175">Coiled coil</keyword>
<proteinExistence type="predicted"/>
<feature type="transmembrane region" description="Helical" evidence="2">
    <location>
        <begin position="363"/>
        <end position="383"/>
    </location>
</feature>
<organism evidence="3">
    <name type="scientific">viral metagenome</name>
    <dbReference type="NCBI Taxonomy" id="1070528"/>
    <lineage>
        <taxon>unclassified sequences</taxon>
        <taxon>metagenomes</taxon>
        <taxon>organismal metagenomes</taxon>
    </lineage>
</organism>
<keyword evidence="2" id="KW-0472">Membrane</keyword>
<accession>A0A6C0CG32</accession>
<dbReference type="EMBL" id="MN739405">
    <property type="protein sequence ID" value="QHT03112.1"/>
    <property type="molecule type" value="Genomic_DNA"/>
</dbReference>
<name>A0A6C0CG32_9ZZZZ</name>
<feature type="coiled-coil region" evidence="1">
    <location>
        <begin position="99"/>
        <end position="126"/>
    </location>
</feature>
<feature type="transmembrane region" description="Helical" evidence="2">
    <location>
        <begin position="320"/>
        <end position="342"/>
    </location>
</feature>
<evidence type="ECO:0000313" key="3">
    <source>
        <dbReference type="EMBL" id="QHT03112.1"/>
    </source>
</evidence>
<keyword evidence="2" id="KW-1133">Transmembrane helix</keyword>
<feature type="transmembrane region" description="Helical" evidence="2">
    <location>
        <begin position="265"/>
        <end position="289"/>
    </location>
</feature>
<protein>
    <submittedName>
        <fullName evidence="3">Uncharacterized protein</fullName>
    </submittedName>
</protein>
<reference evidence="3" key="1">
    <citation type="journal article" date="2020" name="Nature">
        <title>Giant virus diversity and host interactions through global metagenomics.</title>
        <authorList>
            <person name="Schulz F."/>
            <person name="Roux S."/>
            <person name="Paez-Espino D."/>
            <person name="Jungbluth S."/>
            <person name="Walsh D.A."/>
            <person name="Denef V.J."/>
            <person name="McMahon K.D."/>
            <person name="Konstantinidis K.T."/>
            <person name="Eloe-Fadrosh E.A."/>
            <person name="Kyrpides N.C."/>
            <person name="Woyke T."/>
        </authorList>
    </citation>
    <scope>NUCLEOTIDE SEQUENCE</scope>
    <source>
        <strain evidence="3">GVMAG-M-3300020727-4</strain>
    </source>
</reference>
<evidence type="ECO:0000256" key="2">
    <source>
        <dbReference type="SAM" id="Phobius"/>
    </source>
</evidence>